<dbReference type="STRING" id="1296121.A0A1A6A370"/>
<dbReference type="GeneID" id="28969057"/>
<dbReference type="OrthoDB" id="2597030at2759"/>
<feature type="region of interest" description="Disordered" evidence="1">
    <location>
        <begin position="597"/>
        <end position="674"/>
    </location>
</feature>
<organism evidence="2">
    <name type="scientific">Kwoniella dejecticola CBS 10117</name>
    <dbReference type="NCBI Taxonomy" id="1296121"/>
    <lineage>
        <taxon>Eukaryota</taxon>
        <taxon>Fungi</taxon>
        <taxon>Dikarya</taxon>
        <taxon>Basidiomycota</taxon>
        <taxon>Agaricomycotina</taxon>
        <taxon>Tremellomycetes</taxon>
        <taxon>Tremellales</taxon>
        <taxon>Cryptococcaceae</taxon>
        <taxon>Kwoniella</taxon>
    </lineage>
</organism>
<sequence length="1148" mass="127005">MSGKLTIILRRVDDNLNESVLSPFMIFDSLPERHALAERLFSEGWDHRFILKDHPVVCLHEQCGMQERGPPKIYHSWNQFLASESPKIDNTVHGQIRVFFGTRATLERFLERERCPEALTDDTAKCSVNDVGNLDDQKNHVDNDIQDEPAYLLRIQMPPSATGLGYLKQRILLFHKGTLPDSLGIKLAAFEHLTQNAVNGKWRKTPEDEADFVENHQVKVGILTYDEWRSRQLNGKAPESGKRHIKANIHLEAVDAVTGEDAQPDSIPAQASEPGPVQAKTDVDERSPPVPFLEMFKNLNTKGDSPRAKVLRDTLKDLGLPATLDQPQPLAGTTQKLDKSSLPNVWSMSPEEHRWSHYATNRDTKQENPDPLVHIPPRYSGKDLNHEDRDYPLSSILSRTGSKQKVSPYLPLPLKAYCEPHRKDQVDASNGPFHTLTPGPYLSCPKLSVPYFRYHVRDHQQKPIGPDPWVFTPYAEENILRTILSRHLGEELSKTSTLMVVNRERTANISYGDFIKNPHGKDANLYMMAERDIQIQVTSPGQKVVSPHIAPAVPLASADPAQEAVPATENQPASSDEHKMPHHDVLPVRVGNASTLESKAAQGVSTESSHAEKGSTGTYGLRLEETLESRSATPDAETTSSNTASEIVPEDGKVSTSAADKQSSSRPVTRRLDSSSITTMKDLIGGPLERVTSRDYLDNLIGNTGNTTASIRLLRIMQAENVSPASSLGLKLLDLAKALQMDGELAPPKPVSVIGSTTDKKVENIENRLNEFADMLNHIAETVGVNLEHSSTAPSSPTITSSPDEEAETQSPTAALTMRLPSLSALSQLEAINQKVNDTIDAVTSPRAPNVPLSDLNRPELPGTRDLSELVKKAQQLDKDEDEFSQAALAGPPDIAQAQVSQPKEEEESADVDRHRSLPDDTQAPQDSHDRKEEIRDAELHEQREQGRPFTDPRLHSALHSPFHVDQSLNPFAVPPQFGYSYRSLNSALPQTRDPSQNQHTQGMNVPFPPMPMDGHSACVPPMSGWNGPPFGSSCWIGGATGGGFSRYSQNNPYNEVQYDNSAFTHTHHPSWTQPQPQPQSQPMNSGFRRFAGDQARPAGGIFGDWPVRNMFDTSFFPQSQAQGQGQGQDDLMWGGFRGVSRWPIDRQ</sequence>
<protein>
    <submittedName>
        <fullName evidence="2">Uncharacterized protein</fullName>
    </submittedName>
</protein>
<feature type="region of interest" description="Disordered" evidence="1">
    <location>
        <begin position="361"/>
        <end position="387"/>
    </location>
</feature>
<reference evidence="2" key="1">
    <citation type="submission" date="2013-07" db="EMBL/GenBank/DDBJ databases">
        <title>The Genome Sequence of Cryptococcus dejecticola CBS10117.</title>
        <authorList>
            <consortium name="The Broad Institute Genome Sequencing Platform"/>
            <person name="Cuomo C."/>
            <person name="Litvintseva A."/>
            <person name="Chen Y."/>
            <person name="Heitman J."/>
            <person name="Sun S."/>
            <person name="Springer D."/>
            <person name="Dromer F."/>
            <person name="Young S.K."/>
            <person name="Zeng Q."/>
            <person name="Gargeya S."/>
            <person name="Fitzgerald M."/>
            <person name="Abouelleil A."/>
            <person name="Alvarado L."/>
            <person name="Berlin A.M."/>
            <person name="Chapman S.B."/>
            <person name="Dewar J."/>
            <person name="Goldberg J."/>
            <person name="Griggs A."/>
            <person name="Gujja S."/>
            <person name="Hansen M."/>
            <person name="Howarth C."/>
            <person name="Imamovic A."/>
            <person name="Larimer J."/>
            <person name="McCowan C."/>
            <person name="Murphy C."/>
            <person name="Pearson M."/>
            <person name="Priest M."/>
            <person name="Roberts A."/>
            <person name="Saif S."/>
            <person name="Shea T."/>
            <person name="Sykes S."/>
            <person name="Wortman J."/>
            <person name="Nusbaum C."/>
            <person name="Birren B."/>
        </authorList>
    </citation>
    <scope>NUCLEOTIDE SEQUENCE [LARGE SCALE GENOMIC DNA]</scope>
    <source>
        <strain evidence="2">CBS 10117</strain>
    </source>
</reference>
<feature type="compositionally biased region" description="Low complexity" evidence="1">
    <location>
        <begin position="1070"/>
        <end position="1083"/>
    </location>
</feature>
<feature type="compositionally biased region" description="Polar residues" evidence="1">
    <location>
        <begin position="629"/>
        <end position="645"/>
    </location>
</feature>
<accession>A0A1A6A370</accession>
<gene>
    <name evidence="2" type="ORF">I303_05358</name>
    <name evidence="3" type="ORF">I303_105195</name>
</gene>
<feature type="region of interest" description="Disordered" evidence="1">
    <location>
        <begin position="788"/>
        <end position="812"/>
    </location>
</feature>
<feature type="region of interest" description="Disordered" evidence="1">
    <location>
        <begin position="558"/>
        <end position="581"/>
    </location>
</feature>
<dbReference type="VEuPathDB" id="FungiDB:I303_05358"/>
<evidence type="ECO:0000313" key="3">
    <source>
        <dbReference type="EMBL" id="WWC62598.1"/>
    </source>
</evidence>
<feature type="region of interest" description="Disordered" evidence="1">
    <location>
        <begin position="1065"/>
        <end position="1096"/>
    </location>
</feature>
<feature type="region of interest" description="Disordered" evidence="1">
    <location>
        <begin position="258"/>
        <end position="285"/>
    </location>
</feature>
<feature type="region of interest" description="Disordered" evidence="1">
    <location>
        <begin position="890"/>
        <end position="932"/>
    </location>
</feature>
<evidence type="ECO:0000256" key="1">
    <source>
        <dbReference type="SAM" id="MobiDB-lite"/>
    </source>
</evidence>
<dbReference type="KEGG" id="kdj:28969057"/>
<feature type="compositionally biased region" description="Low complexity" evidence="1">
    <location>
        <begin position="790"/>
        <end position="802"/>
    </location>
</feature>
<name>A0A1A6A370_9TREE</name>
<dbReference type="AlphaFoldDB" id="A0A1A6A370"/>
<feature type="region of interest" description="Disordered" evidence="1">
    <location>
        <begin position="322"/>
        <end position="345"/>
    </location>
</feature>
<proteinExistence type="predicted"/>
<reference evidence="3" key="3">
    <citation type="submission" date="2024-02" db="EMBL/GenBank/DDBJ databases">
        <title>Comparative genomics of Cryptococcus and Kwoniella reveals pathogenesis evolution and contrasting modes of karyotype evolution via chromosome fusion or intercentromeric recombination.</title>
        <authorList>
            <person name="Coelho M.A."/>
            <person name="David-Palma M."/>
            <person name="Shea T."/>
            <person name="Bowers K."/>
            <person name="McGinley-Smith S."/>
            <person name="Mohammad A.W."/>
            <person name="Gnirke A."/>
            <person name="Yurkov A.M."/>
            <person name="Nowrousian M."/>
            <person name="Sun S."/>
            <person name="Cuomo C.A."/>
            <person name="Heitman J."/>
        </authorList>
    </citation>
    <scope>NUCLEOTIDE SEQUENCE</scope>
    <source>
        <strain evidence="3">CBS 10117</strain>
    </source>
</reference>
<reference evidence="3" key="2">
    <citation type="submission" date="2013-07" db="EMBL/GenBank/DDBJ databases">
        <authorList>
            <consortium name="The Broad Institute Genome Sequencing Platform"/>
            <person name="Cuomo C."/>
            <person name="Litvintseva A."/>
            <person name="Chen Y."/>
            <person name="Heitman J."/>
            <person name="Sun S."/>
            <person name="Springer D."/>
            <person name="Dromer F."/>
            <person name="Young S.K."/>
            <person name="Zeng Q."/>
            <person name="Gargeya S."/>
            <person name="Fitzgerald M."/>
            <person name="Abouelleil A."/>
            <person name="Alvarado L."/>
            <person name="Berlin A.M."/>
            <person name="Chapman S.B."/>
            <person name="Dewar J."/>
            <person name="Goldberg J."/>
            <person name="Griggs A."/>
            <person name="Gujja S."/>
            <person name="Hansen M."/>
            <person name="Howarth C."/>
            <person name="Imamovic A."/>
            <person name="Larimer J."/>
            <person name="McCowan C."/>
            <person name="Murphy C."/>
            <person name="Pearson M."/>
            <person name="Priest M."/>
            <person name="Roberts A."/>
            <person name="Saif S."/>
            <person name="Shea T."/>
            <person name="Sykes S."/>
            <person name="Wortman J."/>
            <person name="Nusbaum C."/>
            <person name="Birren B."/>
        </authorList>
    </citation>
    <scope>NUCLEOTIDE SEQUENCE</scope>
    <source>
        <strain evidence="3">CBS 10117</strain>
    </source>
</reference>
<dbReference type="Proteomes" id="UP000078595">
    <property type="component" value="Chromosome 6"/>
</dbReference>
<dbReference type="RefSeq" id="XP_018262342.1">
    <property type="nucleotide sequence ID" value="XM_018408651.1"/>
</dbReference>
<feature type="compositionally biased region" description="Polar residues" evidence="1">
    <location>
        <begin position="331"/>
        <end position="345"/>
    </location>
</feature>
<feature type="compositionally biased region" description="Polar residues" evidence="1">
    <location>
        <begin position="654"/>
        <end position="667"/>
    </location>
</feature>
<dbReference type="EMBL" id="CP144535">
    <property type="protein sequence ID" value="WWC62598.1"/>
    <property type="molecule type" value="Genomic_DNA"/>
</dbReference>
<evidence type="ECO:0000313" key="4">
    <source>
        <dbReference type="Proteomes" id="UP000078595"/>
    </source>
</evidence>
<evidence type="ECO:0000313" key="2">
    <source>
        <dbReference type="EMBL" id="OBR84500.1"/>
    </source>
</evidence>
<keyword evidence="4" id="KW-1185">Reference proteome</keyword>
<feature type="region of interest" description="Disordered" evidence="1">
    <location>
        <begin position="843"/>
        <end position="865"/>
    </location>
</feature>
<feature type="compositionally biased region" description="Polar residues" evidence="1">
    <location>
        <begin position="597"/>
        <end position="608"/>
    </location>
</feature>
<dbReference type="EMBL" id="KI894032">
    <property type="protein sequence ID" value="OBR84500.1"/>
    <property type="molecule type" value="Genomic_DNA"/>
</dbReference>